<evidence type="ECO:0000256" key="2">
    <source>
        <dbReference type="ARBA" id="ARBA00023134"/>
    </source>
</evidence>
<reference evidence="6 7" key="1">
    <citation type="journal article" date="2023" name="BMC Biol.">
        <title>The compact genome of the sponge Oopsacas minuta (Hexactinellida) is lacking key metazoan core genes.</title>
        <authorList>
            <person name="Santini S."/>
            <person name="Schenkelaars Q."/>
            <person name="Jourda C."/>
            <person name="Duchesne M."/>
            <person name="Belahbib H."/>
            <person name="Rocher C."/>
            <person name="Selva M."/>
            <person name="Riesgo A."/>
            <person name="Vervoort M."/>
            <person name="Leys S.P."/>
            <person name="Kodjabachian L."/>
            <person name="Le Bivic A."/>
            <person name="Borchiellini C."/>
            <person name="Claverie J.M."/>
            <person name="Renard E."/>
        </authorList>
    </citation>
    <scope>NUCLEOTIDE SEQUENCE [LARGE SCALE GENOMIC DNA]</scope>
    <source>
        <strain evidence="6">SPO-2</strain>
    </source>
</reference>
<protein>
    <submittedName>
        <fullName evidence="6">Guanine nucleotide-binding protein (G protein), subunit alpha</fullName>
    </submittedName>
</protein>
<dbReference type="GO" id="GO:0031683">
    <property type="term" value="F:G-protein beta/gamma-subunit complex binding"/>
    <property type="evidence" value="ECO:0007669"/>
    <property type="project" value="InterPro"/>
</dbReference>
<evidence type="ECO:0000256" key="5">
    <source>
        <dbReference type="PIRSR" id="PIRSR601019-2"/>
    </source>
</evidence>
<name>A0AAV7JBX9_9METZ</name>
<dbReference type="InterPro" id="IPR011025">
    <property type="entry name" value="GproteinA_insert"/>
</dbReference>
<keyword evidence="7" id="KW-1185">Reference proteome</keyword>
<evidence type="ECO:0000313" key="7">
    <source>
        <dbReference type="Proteomes" id="UP001165289"/>
    </source>
</evidence>
<dbReference type="PANTHER" id="PTHR10218">
    <property type="entry name" value="GTP-BINDING PROTEIN ALPHA SUBUNIT"/>
    <property type="match status" value="1"/>
</dbReference>
<proteinExistence type="predicted"/>
<dbReference type="InterPro" id="IPR027417">
    <property type="entry name" value="P-loop_NTPase"/>
</dbReference>
<dbReference type="SUPFAM" id="SSF47895">
    <property type="entry name" value="Transducin (alpha subunit), insertion domain"/>
    <property type="match status" value="1"/>
</dbReference>
<dbReference type="GO" id="GO:0003924">
    <property type="term" value="F:GTPase activity"/>
    <property type="evidence" value="ECO:0007669"/>
    <property type="project" value="InterPro"/>
</dbReference>
<dbReference type="Gene3D" id="1.10.400.10">
    <property type="entry name" value="GI Alpha 1, domain 2-like"/>
    <property type="match status" value="1"/>
</dbReference>
<dbReference type="GO" id="GO:0046872">
    <property type="term" value="F:metal ion binding"/>
    <property type="evidence" value="ECO:0007669"/>
    <property type="project" value="UniProtKB-KW"/>
</dbReference>
<dbReference type="Gene3D" id="3.40.50.300">
    <property type="entry name" value="P-loop containing nucleotide triphosphate hydrolases"/>
    <property type="match status" value="1"/>
</dbReference>
<dbReference type="Proteomes" id="UP001165289">
    <property type="component" value="Unassembled WGS sequence"/>
</dbReference>
<evidence type="ECO:0000256" key="1">
    <source>
        <dbReference type="ARBA" id="ARBA00022741"/>
    </source>
</evidence>
<dbReference type="AlphaFoldDB" id="A0AAV7JBX9"/>
<keyword evidence="3" id="KW-0807">Transducer</keyword>
<accession>A0AAV7JBX9</accession>
<dbReference type="GO" id="GO:0005525">
    <property type="term" value="F:GTP binding"/>
    <property type="evidence" value="ECO:0007669"/>
    <property type="project" value="UniProtKB-KW"/>
</dbReference>
<dbReference type="GO" id="GO:0005737">
    <property type="term" value="C:cytoplasm"/>
    <property type="evidence" value="ECO:0007669"/>
    <property type="project" value="TreeGrafter"/>
</dbReference>
<dbReference type="InterPro" id="IPR001019">
    <property type="entry name" value="Gprotein_alpha_su"/>
</dbReference>
<feature type="binding site" evidence="4">
    <location>
        <begin position="17"/>
        <end position="22"/>
    </location>
    <ligand>
        <name>GTP</name>
        <dbReference type="ChEBI" id="CHEBI:37565"/>
    </ligand>
</feature>
<evidence type="ECO:0000256" key="4">
    <source>
        <dbReference type="PIRSR" id="PIRSR601019-1"/>
    </source>
</evidence>
<dbReference type="PANTHER" id="PTHR10218:SF329">
    <property type="entry name" value="GUANINE NUCLEOTIDE-BINDING PROTEIN G(Q) SUBUNIT ALPHA"/>
    <property type="match status" value="1"/>
</dbReference>
<dbReference type="GO" id="GO:0001664">
    <property type="term" value="F:G protein-coupled receptor binding"/>
    <property type="evidence" value="ECO:0007669"/>
    <property type="project" value="TreeGrafter"/>
</dbReference>
<feature type="binding site" evidence="5">
    <location>
        <position position="21"/>
    </location>
    <ligand>
        <name>Mg(2+)</name>
        <dbReference type="ChEBI" id="CHEBI:18420"/>
    </ligand>
</feature>
<dbReference type="EMBL" id="JAKMXF010000359">
    <property type="protein sequence ID" value="KAI6646227.1"/>
    <property type="molecule type" value="Genomic_DNA"/>
</dbReference>
<keyword evidence="5" id="KW-0479">Metal-binding</keyword>
<evidence type="ECO:0000256" key="3">
    <source>
        <dbReference type="ARBA" id="ARBA00023224"/>
    </source>
</evidence>
<comment type="caution">
    <text evidence="6">The sequence shown here is derived from an EMBL/GenBank/DDBJ whole genome shotgun (WGS) entry which is preliminary data.</text>
</comment>
<dbReference type="GO" id="GO:0007188">
    <property type="term" value="P:adenylate cyclase-modulating G protein-coupled receptor signaling pathway"/>
    <property type="evidence" value="ECO:0007669"/>
    <property type="project" value="TreeGrafter"/>
</dbReference>
<gene>
    <name evidence="6" type="ORF">LOD99_9369</name>
</gene>
<keyword evidence="2 4" id="KW-0342">GTP-binding</keyword>
<sequence>MYFQNAYKRDTFACTGEAGKTTFIKQMRIIHGVEYDENEILEFKKTIFQNIYDAIAKLGDAMIEFKISYRTNLPEVSVSFRILIAYRF</sequence>
<organism evidence="6 7">
    <name type="scientific">Oopsacas minuta</name>
    <dbReference type="NCBI Taxonomy" id="111878"/>
    <lineage>
        <taxon>Eukaryota</taxon>
        <taxon>Metazoa</taxon>
        <taxon>Porifera</taxon>
        <taxon>Hexactinellida</taxon>
        <taxon>Hexasterophora</taxon>
        <taxon>Lyssacinosida</taxon>
        <taxon>Leucopsacidae</taxon>
        <taxon>Oopsacas</taxon>
    </lineage>
</organism>
<keyword evidence="1 4" id="KW-0547">Nucleotide-binding</keyword>
<dbReference type="GO" id="GO:0005834">
    <property type="term" value="C:heterotrimeric G-protein complex"/>
    <property type="evidence" value="ECO:0007669"/>
    <property type="project" value="TreeGrafter"/>
</dbReference>
<keyword evidence="5" id="KW-0460">Magnesium</keyword>
<evidence type="ECO:0000313" key="6">
    <source>
        <dbReference type="EMBL" id="KAI6646227.1"/>
    </source>
</evidence>